<feature type="region of interest" description="Disordered" evidence="1">
    <location>
        <begin position="102"/>
        <end position="152"/>
    </location>
</feature>
<organism evidence="2 3">
    <name type="scientific">Gonium pectorale</name>
    <name type="common">Green alga</name>
    <dbReference type="NCBI Taxonomy" id="33097"/>
    <lineage>
        <taxon>Eukaryota</taxon>
        <taxon>Viridiplantae</taxon>
        <taxon>Chlorophyta</taxon>
        <taxon>core chlorophytes</taxon>
        <taxon>Chlorophyceae</taxon>
        <taxon>CS clade</taxon>
        <taxon>Chlamydomonadales</taxon>
        <taxon>Volvocaceae</taxon>
        <taxon>Gonium</taxon>
    </lineage>
</organism>
<dbReference type="Proteomes" id="UP000075714">
    <property type="component" value="Unassembled WGS sequence"/>
</dbReference>
<feature type="compositionally biased region" description="Gly residues" evidence="1">
    <location>
        <begin position="110"/>
        <end position="121"/>
    </location>
</feature>
<evidence type="ECO:0000313" key="2">
    <source>
        <dbReference type="EMBL" id="KXZ44914.1"/>
    </source>
</evidence>
<feature type="region of interest" description="Disordered" evidence="1">
    <location>
        <begin position="210"/>
        <end position="273"/>
    </location>
</feature>
<reference evidence="3" key="1">
    <citation type="journal article" date="2016" name="Nat. Commun.">
        <title>The Gonium pectorale genome demonstrates co-option of cell cycle regulation during the evolution of multicellularity.</title>
        <authorList>
            <person name="Hanschen E.R."/>
            <person name="Marriage T.N."/>
            <person name="Ferris P.J."/>
            <person name="Hamaji T."/>
            <person name="Toyoda A."/>
            <person name="Fujiyama A."/>
            <person name="Neme R."/>
            <person name="Noguchi H."/>
            <person name="Minakuchi Y."/>
            <person name="Suzuki M."/>
            <person name="Kawai-Toyooka H."/>
            <person name="Smith D.R."/>
            <person name="Sparks H."/>
            <person name="Anderson J."/>
            <person name="Bakaric R."/>
            <person name="Luria V."/>
            <person name="Karger A."/>
            <person name="Kirschner M.W."/>
            <person name="Durand P.M."/>
            <person name="Michod R.E."/>
            <person name="Nozaki H."/>
            <person name="Olson B.J."/>
        </authorList>
    </citation>
    <scope>NUCLEOTIDE SEQUENCE [LARGE SCALE GENOMIC DNA]</scope>
    <source>
        <strain evidence="3">NIES-2863</strain>
    </source>
</reference>
<protein>
    <recommendedName>
        <fullName evidence="4">BAR domain-containing protein</fullName>
    </recommendedName>
</protein>
<feature type="compositionally biased region" description="Low complexity" evidence="1">
    <location>
        <begin position="223"/>
        <end position="243"/>
    </location>
</feature>
<evidence type="ECO:0000313" key="3">
    <source>
        <dbReference type="Proteomes" id="UP000075714"/>
    </source>
</evidence>
<keyword evidence="3" id="KW-1185">Reference proteome</keyword>
<feature type="compositionally biased region" description="Gly residues" evidence="1">
    <location>
        <begin position="256"/>
        <end position="273"/>
    </location>
</feature>
<name>A0A150G514_GONPE</name>
<dbReference type="OrthoDB" id="550665at2759"/>
<dbReference type="AlphaFoldDB" id="A0A150G514"/>
<dbReference type="EMBL" id="LSYV01000062">
    <property type="protein sequence ID" value="KXZ44914.1"/>
    <property type="molecule type" value="Genomic_DNA"/>
</dbReference>
<gene>
    <name evidence="2" type="ORF">GPECTOR_61g867</name>
</gene>
<sequence length="273" mass="26922">MWAKFKAALGMSEGGGGGPSTPGRRRSTEGGGPSLLDRHDRSLEEMHDFEKDLTRFTKHVRDYKAATEAFLSGASAFLLETQLPRLYDNVALGPTGATATAAAATTTAGEPGGGESPGGGAAATAPSSPQPTAAAPASELAVVEPPPPAAHGHLYGTDHSAALLQRLAAGAAERFEDLLLAAGVWLGTYEDAKLSGPPAKVAATQPPLEAGGAAEEMQPEPPQRAAEPQPERPAAAAATAVEGVAGGGEAPADVTAGGGGGGEGAVHGGTAGA</sequence>
<feature type="compositionally biased region" description="Low complexity" evidence="1">
    <location>
        <begin position="122"/>
        <end position="143"/>
    </location>
</feature>
<proteinExistence type="predicted"/>
<comment type="caution">
    <text evidence="2">The sequence shown here is derived from an EMBL/GenBank/DDBJ whole genome shotgun (WGS) entry which is preliminary data.</text>
</comment>
<evidence type="ECO:0000256" key="1">
    <source>
        <dbReference type="SAM" id="MobiDB-lite"/>
    </source>
</evidence>
<feature type="region of interest" description="Disordered" evidence="1">
    <location>
        <begin position="1"/>
        <end position="43"/>
    </location>
</feature>
<evidence type="ECO:0008006" key="4">
    <source>
        <dbReference type="Google" id="ProtNLM"/>
    </source>
</evidence>
<accession>A0A150G514</accession>